<protein>
    <submittedName>
        <fullName evidence="1">Uncharacterized protein</fullName>
    </submittedName>
</protein>
<gene>
    <name evidence="1" type="ORF">IMG5_115910</name>
</gene>
<sequence length="166" mass="20259">SIQLVFLNQFKKCQQIKKTKCKKDKAQKELIFYKKTVNIKIMKIKYYICQKNYHLFRLYQEISKKKTKKKMNLQKNKSLFILKASFFSLYNKQKQLIQLLQSNKILNKTQFRENKLIKQFQDLLHSKKNQNQDLLSLISIQSSFHRNWEKKTNKKYFLLNNQDKIV</sequence>
<reference evidence="1 2" key="1">
    <citation type="submission" date="2011-07" db="EMBL/GenBank/DDBJ databases">
        <authorList>
            <person name="Coyne R."/>
            <person name="Brami D."/>
            <person name="Johnson J."/>
            <person name="Hostetler J."/>
            <person name="Hannick L."/>
            <person name="Clark T."/>
            <person name="Cassidy-Hanley D."/>
            <person name="Inman J."/>
        </authorList>
    </citation>
    <scope>NUCLEOTIDE SEQUENCE [LARGE SCALE GENOMIC DNA]</scope>
    <source>
        <strain evidence="1 2">G5</strain>
    </source>
</reference>
<organism evidence="1 2">
    <name type="scientific">Ichthyophthirius multifiliis</name>
    <name type="common">White spot disease agent</name>
    <name type="synonym">Ich</name>
    <dbReference type="NCBI Taxonomy" id="5932"/>
    <lineage>
        <taxon>Eukaryota</taxon>
        <taxon>Sar</taxon>
        <taxon>Alveolata</taxon>
        <taxon>Ciliophora</taxon>
        <taxon>Intramacronucleata</taxon>
        <taxon>Oligohymenophorea</taxon>
        <taxon>Hymenostomatida</taxon>
        <taxon>Ophryoglenina</taxon>
        <taxon>Ichthyophthirius</taxon>
    </lineage>
</organism>
<name>G0QUA2_ICHMU</name>
<keyword evidence="2" id="KW-1185">Reference proteome</keyword>
<dbReference type="EMBL" id="GL983906">
    <property type="protein sequence ID" value="EGR31205.1"/>
    <property type="molecule type" value="Genomic_DNA"/>
</dbReference>
<feature type="non-terminal residue" evidence="1">
    <location>
        <position position="1"/>
    </location>
</feature>
<proteinExistence type="predicted"/>
<dbReference type="Proteomes" id="UP000008983">
    <property type="component" value="Unassembled WGS sequence"/>
</dbReference>
<evidence type="ECO:0000313" key="2">
    <source>
        <dbReference type="Proteomes" id="UP000008983"/>
    </source>
</evidence>
<dbReference type="GeneID" id="14907338"/>
<accession>G0QUA2</accession>
<dbReference type="InParanoid" id="G0QUA2"/>
<evidence type="ECO:0000313" key="1">
    <source>
        <dbReference type="EMBL" id="EGR31205.1"/>
    </source>
</evidence>
<dbReference type="AlphaFoldDB" id="G0QUA2"/>
<dbReference type="RefSeq" id="XP_004034691.1">
    <property type="nucleotide sequence ID" value="XM_004034643.1"/>
</dbReference>